<sequence>MLTGIFICWSCLDCCCCCWSSPWSSVGISIGPWFWRIILPSLPSCCCCCWTYVCVCPPSCPCASVMLYVMFPVALSWLVITISPPPPPPAAFTSLLSEWIFSKMLSRSPSEMVLLLWLVVRVAPELTDVPAPISLCCCCCCWSCWPLLSAAAFALTIFLLVVTVVGWGAVPIVEMGVWTAPPWCIFMC</sequence>
<keyword evidence="1" id="KW-0472">Membrane</keyword>
<feature type="transmembrane region" description="Helical" evidence="1">
    <location>
        <begin position="65"/>
        <end position="84"/>
    </location>
</feature>
<dbReference type="EMBL" id="HBUE01348950">
    <property type="protein sequence ID" value="CAG6602107.1"/>
    <property type="molecule type" value="Transcribed_RNA"/>
</dbReference>
<name>A0A8D8ICZ1_CULPI</name>
<feature type="transmembrane region" description="Helical" evidence="1">
    <location>
        <begin position="135"/>
        <end position="168"/>
    </location>
</feature>
<reference evidence="3" key="1">
    <citation type="submission" date="2021-05" db="EMBL/GenBank/DDBJ databases">
        <authorList>
            <person name="Alioto T."/>
            <person name="Alioto T."/>
            <person name="Gomez Garrido J."/>
        </authorList>
    </citation>
    <scope>NUCLEOTIDE SEQUENCE</scope>
</reference>
<keyword evidence="1" id="KW-0812">Transmembrane</keyword>
<proteinExistence type="predicted"/>
<organism evidence="3">
    <name type="scientific">Culex pipiens</name>
    <name type="common">House mosquito</name>
    <dbReference type="NCBI Taxonomy" id="7175"/>
    <lineage>
        <taxon>Eukaryota</taxon>
        <taxon>Metazoa</taxon>
        <taxon>Ecdysozoa</taxon>
        <taxon>Arthropoda</taxon>
        <taxon>Hexapoda</taxon>
        <taxon>Insecta</taxon>
        <taxon>Pterygota</taxon>
        <taxon>Neoptera</taxon>
        <taxon>Endopterygota</taxon>
        <taxon>Diptera</taxon>
        <taxon>Nematocera</taxon>
        <taxon>Culicoidea</taxon>
        <taxon>Culicidae</taxon>
        <taxon>Culicinae</taxon>
        <taxon>Culicini</taxon>
        <taxon>Culex</taxon>
        <taxon>Culex</taxon>
    </lineage>
</organism>
<feature type="signal peptide" evidence="2">
    <location>
        <begin position="1"/>
        <end position="17"/>
    </location>
</feature>
<dbReference type="AlphaFoldDB" id="A0A8D8ICZ1"/>
<evidence type="ECO:0000256" key="1">
    <source>
        <dbReference type="SAM" id="Phobius"/>
    </source>
</evidence>
<feature type="transmembrane region" description="Helical" evidence="1">
    <location>
        <begin position="33"/>
        <end position="53"/>
    </location>
</feature>
<accession>A0A8D8ICZ1</accession>
<evidence type="ECO:0000313" key="3">
    <source>
        <dbReference type="EMBL" id="CAG6549826.1"/>
    </source>
</evidence>
<keyword evidence="1" id="KW-1133">Transmembrane helix</keyword>
<feature type="chain" id="PRO_5036260952" evidence="2">
    <location>
        <begin position="18"/>
        <end position="188"/>
    </location>
</feature>
<protein>
    <submittedName>
        <fullName evidence="3">(northern house mosquito) hypothetical protein</fullName>
    </submittedName>
</protein>
<dbReference type="EMBL" id="HBUE01241895">
    <property type="protein sequence ID" value="CAG6549826.1"/>
    <property type="molecule type" value="Transcribed_RNA"/>
</dbReference>
<keyword evidence="2" id="KW-0732">Signal</keyword>
<evidence type="ECO:0000256" key="2">
    <source>
        <dbReference type="SAM" id="SignalP"/>
    </source>
</evidence>